<dbReference type="InterPro" id="IPR002213">
    <property type="entry name" value="UDP_glucos_trans"/>
</dbReference>
<accession>A0ABN2M080</accession>
<evidence type="ECO:0000259" key="1">
    <source>
        <dbReference type="Pfam" id="PF06722"/>
    </source>
</evidence>
<dbReference type="Proteomes" id="UP001500218">
    <property type="component" value="Unassembled WGS sequence"/>
</dbReference>
<gene>
    <name evidence="2" type="ORF">GCM10009682_28230</name>
</gene>
<dbReference type="PANTHER" id="PTHR21015">
    <property type="entry name" value="UDP-N-ACETYLGLUCOSAMINE--N-ACETYLMURAMYL-(PENTAPEPTIDE) PYROPHOSPHORYL-UNDECAPRENOL N-ACETYLGLUCOSAMINE TRANSFERASE 1"/>
    <property type="match status" value="1"/>
</dbReference>
<proteinExistence type="predicted"/>
<dbReference type="SUPFAM" id="SSF53756">
    <property type="entry name" value="UDP-Glycosyltransferase/glycogen phosphorylase"/>
    <property type="match status" value="1"/>
</dbReference>
<dbReference type="Gene3D" id="3.40.50.2000">
    <property type="entry name" value="Glycogen Phosphorylase B"/>
    <property type="match status" value="2"/>
</dbReference>
<sequence length="446" mass="47247">MPKAVDVAVSVALSDAGEATRAVALARALRERRPADHDVRICFLSGGSRFEPMIEAAGFSVVACEPRVAGRSIAEDLQWELPELVGSTEIAAAFLGGQLDALRAVRPDVVLHGMWPFGSLAARLIGVPTIAFLPLPLHRACVTGGLLVDVPDPVPVLPRLPRPVRRMIARVGAPMMTRAPIFRQLRLGAAAAAFGWPNEGPLSFFDALRADLTLVTDLPSFHERYEVPAGFAVTGPLFADTWMAAQLGSPDLDPEVAAALSDGGRPAVLVTMGSSGTPDVLVEAIRAVAAPVRAGAEGAAEEEYNVVVLAPPAVCSLAEAQAAVRSHRALVTDRFIPALAASRLADVVVSHGGQGTVQTALATGTPIVGVGLQLEQQINLDHVMDAGAGIRIQRHRWRAPVIRHAVRSVVGNRSYRRHAEELAQAMRTMDGAATAADRMWEFLAKQ</sequence>
<dbReference type="InterPro" id="IPR010610">
    <property type="entry name" value="EryCIII-like_C"/>
</dbReference>
<dbReference type="EMBL" id="BAAALT010000076">
    <property type="protein sequence ID" value="GAA1804859.1"/>
    <property type="molecule type" value="Genomic_DNA"/>
</dbReference>
<keyword evidence="3" id="KW-1185">Reference proteome</keyword>
<dbReference type="RefSeq" id="WP_344130782.1">
    <property type="nucleotide sequence ID" value="NZ_BAAALT010000076.1"/>
</dbReference>
<protein>
    <recommendedName>
        <fullName evidence="1">Erythromycin biosynthesis protein CIII-like C-terminal domain-containing protein</fullName>
    </recommendedName>
</protein>
<reference evidence="2 3" key="1">
    <citation type="journal article" date="2019" name="Int. J. Syst. Evol. Microbiol.">
        <title>The Global Catalogue of Microorganisms (GCM) 10K type strain sequencing project: providing services to taxonomists for standard genome sequencing and annotation.</title>
        <authorList>
            <consortium name="The Broad Institute Genomics Platform"/>
            <consortium name="The Broad Institute Genome Sequencing Center for Infectious Disease"/>
            <person name="Wu L."/>
            <person name="Ma J."/>
        </authorList>
    </citation>
    <scope>NUCLEOTIDE SEQUENCE [LARGE SCALE GENOMIC DNA]</scope>
    <source>
        <strain evidence="2 3">JCM 13250</strain>
    </source>
</reference>
<name>A0ABN2M080_9ACTN</name>
<evidence type="ECO:0000313" key="3">
    <source>
        <dbReference type="Proteomes" id="UP001500218"/>
    </source>
</evidence>
<comment type="caution">
    <text evidence="2">The sequence shown here is derived from an EMBL/GenBank/DDBJ whole genome shotgun (WGS) entry which is preliminary data.</text>
</comment>
<dbReference type="CDD" id="cd03784">
    <property type="entry name" value="GT1_Gtf-like"/>
    <property type="match status" value="1"/>
</dbReference>
<organism evidence="2 3">
    <name type="scientific">Luedemannella flava</name>
    <dbReference type="NCBI Taxonomy" id="349316"/>
    <lineage>
        <taxon>Bacteria</taxon>
        <taxon>Bacillati</taxon>
        <taxon>Actinomycetota</taxon>
        <taxon>Actinomycetes</taxon>
        <taxon>Micromonosporales</taxon>
        <taxon>Micromonosporaceae</taxon>
        <taxon>Luedemannella</taxon>
    </lineage>
</organism>
<dbReference type="Pfam" id="PF06722">
    <property type="entry name" value="EryCIII-like_C"/>
    <property type="match status" value="1"/>
</dbReference>
<evidence type="ECO:0000313" key="2">
    <source>
        <dbReference type="EMBL" id="GAA1804859.1"/>
    </source>
</evidence>
<dbReference type="PANTHER" id="PTHR21015:SF22">
    <property type="entry name" value="GLYCOSYLTRANSFERASE"/>
    <property type="match status" value="1"/>
</dbReference>
<feature type="domain" description="Erythromycin biosynthesis protein CIII-like C-terminal" evidence="1">
    <location>
        <begin position="334"/>
        <end position="427"/>
    </location>
</feature>